<evidence type="ECO:0000313" key="2">
    <source>
        <dbReference type="EMBL" id="MBA6156088.1"/>
    </source>
</evidence>
<gene>
    <name evidence="2" type="ORF">H3Z83_06080</name>
</gene>
<protein>
    <recommendedName>
        <fullName evidence="4">MORN repeat variant</fullName>
    </recommendedName>
</protein>
<reference evidence="2 3" key="1">
    <citation type="submission" date="2020-07" db="EMBL/GenBank/DDBJ databases">
        <title>Bacterium isolated from marine sediment.</title>
        <authorList>
            <person name="Shang D."/>
            <person name="Du Z.-J."/>
        </authorList>
    </citation>
    <scope>NUCLEOTIDE SEQUENCE [LARGE SCALE GENOMIC DNA]</scope>
    <source>
        <strain evidence="2 3">S7007</strain>
    </source>
</reference>
<dbReference type="Pfam" id="PF07661">
    <property type="entry name" value="MORN_2"/>
    <property type="match status" value="2"/>
</dbReference>
<evidence type="ECO:0008006" key="4">
    <source>
        <dbReference type="Google" id="ProtNLM"/>
    </source>
</evidence>
<keyword evidence="3" id="KW-1185">Reference proteome</keyword>
<evidence type="ECO:0000313" key="3">
    <source>
        <dbReference type="Proteomes" id="UP000563906"/>
    </source>
</evidence>
<organism evidence="2 3">
    <name type="scientific">Tenacibaculum pelagium</name>
    <dbReference type="NCBI Taxonomy" id="2759527"/>
    <lineage>
        <taxon>Bacteria</taxon>
        <taxon>Pseudomonadati</taxon>
        <taxon>Bacteroidota</taxon>
        <taxon>Flavobacteriia</taxon>
        <taxon>Flavobacteriales</taxon>
        <taxon>Flavobacteriaceae</taxon>
        <taxon>Tenacibaculum</taxon>
    </lineage>
</organism>
<name>A0A839ANZ2_9FLAO</name>
<dbReference type="AlphaFoldDB" id="A0A839ANZ2"/>
<dbReference type="Proteomes" id="UP000563906">
    <property type="component" value="Unassembled WGS sequence"/>
</dbReference>
<sequence length="200" mass="23068">MTKKNYSLVKLIVLAKLFIVTLVLFEFYGCAEQNRNEKKVIDKLQSKDKFDTVEEAIIRDKQLLNTNSLPENEVSVTLRNTEYNNYKQGEKIGLRKEFYENGQIKSEGVFKAEKKEGLHKEWQSNGVLILEGYYENGIANGIMKWYHDKGFLAGVGLMKNGERHGIWKVYAIEDGKLAAEVKFKEGKQQEVLKTYDSTDQ</sequence>
<comment type="caution">
    <text evidence="2">The sequence shown here is derived from an EMBL/GenBank/DDBJ whole genome shotgun (WGS) entry which is preliminary data.</text>
</comment>
<accession>A0A839ANZ2</accession>
<dbReference type="EMBL" id="JACGLS010000002">
    <property type="protein sequence ID" value="MBA6156088.1"/>
    <property type="molecule type" value="Genomic_DNA"/>
</dbReference>
<dbReference type="Gene3D" id="3.90.930.1">
    <property type="match status" value="1"/>
</dbReference>
<keyword evidence="1" id="KW-0472">Membrane</keyword>
<evidence type="ECO:0000256" key="1">
    <source>
        <dbReference type="SAM" id="Phobius"/>
    </source>
</evidence>
<dbReference type="InterPro" id="IPR011652">
    <property type="entry name" value="MORN_2"/>
</dbReference>
<feature type="transmembrane region" description="Helical" evidence="1">
    <location>
        <begin position="7"/>
        <end position="28"/>
    </location>
</feature>
<keyword evidence="1" id="KW-0812">Transmembrane</keyword>
<proteinExistence type="predicted"/>
<dbReference type="SUPFAM" id="SSF82185">
    <property type="entry name" value="Histone H3 K4-specific methyltransferase SET7/9 N-terminal domain"/>
    <property type="match status" value="1"/>
</dbReference>
<keyword evidence="1" id="KW-1133">Transmembrane helix</keyword>